<name>A0A016WFP2_9BILA</name>
<keyword evidence="3" id="KW-1185">Reference proteome</keyword>
<accession>A0A016WFP2</accession>
<organism evidence="2 3">
    <name type="scientific">Ancylostoma ceylanicum</name>
    <dbReference type="NCBI Taxonomy" id="53326"/>
    <lineage>
        <taxon>Eukaryota</taxon>
        <taxon>Metazoa</taxon>
        <taxon>Ecdysozoa</taxon>
        <taxon>Nematoda</taxon>
        <taxon>Chromadorea</taxon>
        <taxon>Rhabditida</taxon>
        <taxon>Rhabditina</taxon>
        <taxon>Rhabditomorpha</taxon>
        <taxon>Strongyloidea</taxon>
        <taxon>Ancylostomatidae</taxon>
        <taxon>Ancylostomatinae</taxon>
        <taxon>Ancylostoma</taxon>
    </lineage>
</organism>
<proteinExistence type="predicted"/>
<feature type="transmembrane region" description="Helical" evidence="1">
    <location>
        <begin position="44"/>
        <end position="63"/>
    </location>
</feature>
<dbReference type="AlphaFoldDB" id="A0A016WFP2"/>
<evidence type="ECO:0000313" key="3">
    <source>
        <dbReference type="Proteomes" id="UP000024635"/>
    </source>
</evidence>
<evidence type="ECO:0000313" key="2">
    <source>
        <dbReference type="EMBL" id="EYC38431.1"/>
    </source>
</evidence>
<keyword evidence="1" id="KW-1133">Transmembrane helix</keyword>
<dbReference type="EMBL" id="JARK01000317">
    <property type="protein sequence ID" value="EYC38431.1"/>
    <property type="molecule type" value="Genomic_DNA"/>
</dbReference>
<keyword evidence="1" id="KW-0472">Membrane</keyword>
<evidence type="ECO:0000256" key="1">
    <source>
        <dbReference type="SAM" id="Phobius"/>
    </source>
</evidence>
<comment type="caution">
    <text evidence="2">The sequence shown here is derived from an EMBL/GenBank/DDBJ whole genome shotgun (WGS) entry which is preliminary data.</text>
</comment>
<gene>
    <name evidence="2" type="primary">Acey_s0717.g1791</name>
    <name evidence="2" type="ORF">Y032_0717g1791</name>
</gene>
<dbReference type="Proteomes" id="UP000024635">
    <property type="component" value="Unassembled WGS sequence"/>
</dbReference>
<feature type="transmembrane region" description="Helical" evidence="1">
    <location>
        <begin position="75"/>
        <end position="96"/>
    </location>
</feature>
<reference evidence="3" key="1">
    <citation type="journal article" date="2015" name="Nat. Genet.">
        <title>The genome and transcriptome of the zoonotic hookworm Ancylostoma ceylanicum identify infection-specific gene families.</title>
        <authorList>
            <person name="Schwarz E.M."/>
            <person name="Hu Y."/>
            <person name="Antoshechkin I."/>
            <person name="Miller M.M."/>
            <person name="Sternberg P.W."/>
            <person name="Aroian R.V."/>
        </authorList>
    </citation>
    <scope>NUCLEOTIDE SEQUENCE</scope>
    <source>
        <strain evidence="3">HY135</strain>
    </source>
</reference>
<sequence length="103" mass="11158">MCPLAGLGPHEPIRAAERARAVLSSTGKPHSHNLSYSRYGTKSTRVSCSAIAMFFLVVFATAYARKDPAANKSAFILIAKTWASSCMCTFGTFSHLDYSTDSF</sequence>
<keyword evidence="1" id="KW-0812">Transmembrane</keyword>
<protein>
    <submittedName>
        <fullName evidence="2">Uncharacterized protein</fullName>
    </submittedName>
</protein>